<comment type="caution">
    <text evidence="1">The sequence shown here is derived from an EMBL/GenBank/DDBJ whole genome shotgun (WGS) entry which is preliminary data.</text>
</comment>
<dbReference type="Proteomes" id="UP000034045">
    <property type="component" value="Unassembled WGS sequence"/>
</dbReference>
<sequence>MNIKDLSDEVEKISLIYSKKFVIDRDGNWFVLKLQEEMGELIQSYLMMIKQGRHKGKTEEEIKDNFRKEVADVFSHVLLLAKFYKIDLEKEVEEKWLKWKK</sequence>
<dbReference type="AlphaFoldDB" id="A0A0G0A3U9"/>
<accession>A0A0G0A3U9</accession>
<dbReference type="EMBL" id="LBPD01000015">
    <property type="protein sequence ID" value="KKP51414.1"/>
    <property type="molecule type" value="Genomic_DNA"/>
</dbReference>
<dbReference type="CDD" id="cd11538">
    <property type="entry name" value="NTP-PPase_u1"/>
    <property type="match status" value="1"/>
</dbReference>
<name>A0A0G0A3U9_9BACT</name>
<evidence type="ECO:0008006" key="3">
    <source>
        <dbReference type="Google" id="ProtNLM"/>
    </source>
</evidence>
<dbReference type="InterPro" id="IPR011411">
    <property type="entry name" value="MazG-related_YvdC"/>
</dbReference>
<reference evidence="1 2" key="1">
    <citation type="journal article" date="2015" name="Nature">
        <title>rRNA introns, odd ribosomes, and small enigmatic genomes across a large radiation of phyla.</title>
        <authorList>
            <person name="Brown C.T."/>
            <person name="Hug L.A."/>
            <person name="Thomas B.C."/>
            <person name="Sharon I."/>
            <person name="Castelle C.J."/>
            <person name="Singh A."/>
            <person name="Wilkins M.J."/>
            <person name="Williams K.H."/>
            <person name="Banfield J.F."/>
        </authorList>
    </citation>
    <scope>NUCLEOTIDE SEQUENCE [LARGE SCALE GENOMIC DNA]</scope>
</reference>
<dbReference type="Gene3D" id="1.10.287.1080">
    <property type="entry name" value="MazG-like"/>
    <property type="match status" value="1"/>
</dbReference>
<gene>
    <name evidence="1" type="ORF">UR42_C0015G0003</name>
</gene>
<evidence type="ECO:0000313" key="2">
    <source>
        <dbReference type="Proteomes" id="UP000034045"/>
    </source>
</evidence>
<evidence type="ECO:0000313" key="1">
    <source>
        <dbReference type="EMBL" id="KKP51414.1"/>
    </source>
</evidence>
<dbReference type="PIRSF" id="PIRSF036521">
    <property type="entry name" value="UCP036521_pph"/>
    <property type="match status" value="1"/>
</dbReference>
<dbReference type="SUPFAM" id="SSF101386">
    <property type="entry name" value="all-alpha NTP pyrophosphatases"/>
    <property type="match status" value="1"/>
</dbReference>
<organism evidence="1 2">
    <name type="scientific">Candidatus Roizmanbacteria bacterium GW2011_GWA2_33_33</name>
    <dbReference type="NCBI Taxonomy" id="1618476"/>
    <lineage>
        <taxon>Bacteria</taxon>
        <taxon>Candidatus Roizmaniibacteriota</taxon>
    </lineage>
</organism>
<protein>
    <recommendedName>
        <fullName evidence="3">Pyrophosphatase</fullName>
    </recommendedName>
</protein>
<proteinExistence type="predicted"/>